<reference evidence="2" key="1">
    <citation type="submission" date="2021-02" db="EMBL/GenBank/DDBJ databases">
        <authorList>
            <person name="Nowell W R."/>
        </authorList>
    </citation>
    <scope>NUCLEOTIDE SEQUENCE</scope>
</reference>
<name>A0A816WVC2_9BILA</name>
<organism evidence="2 3">
    <name type="scientific">Rotaria magnacalcarata</name>
    <dbReference type="NCBI Taxonomy" id="392030"/>
    <lineage>
        <taxon>Eukaryota</taxon>
        <taxon>Metazoa</taxon>
        <taxon>Spiralia</taxon>
        <taxon>Gnathifera</taxon>
        <taxon>Rotifera</taxon>
        <taxon>Eurotatoria</taxon>
        <taxon>Bdelloidea</taxon>
        <taxon>Philodinida</taxon>
        <taxon>Philodinidae</taxon>
        <taxon>Rotaria</taxon>
    </lineage>
</organism>
<evidence type="ECO:0000313" key="2">
    <source>
        <dbReference type="EMBL" id="CAF2139098.1"/>
    </source>
</evidence>
<dbReference type="Proteomes" id="UP000663856">
    <property type="component" value="Unassembled WGS sequence"/>
</dbReference>
<proteinExistence type="predicted"/>
<evidence type="ECO:0008006" key="4">
    <source>
        <dbReference type="Google" id="ProtNLM"/>
    </source>
</evidence>
<keyword evidence="1" id="KW-0472">Membrane</keyword>
<protein>
    <recommendedName>
        <fullName evidence="4">G-protein coupled receptors family 1 profile domain-containing protein</fullName>
    </recommendedName>
</protein>
<gene>
    <name evidence="2" type="ORF">WKI299_LOCUS27943</name>
</gene>
<feature type="transmembrane region" description="Helical" evidence="1">
    <location>
        <begin position="29"/>
        <end position="52"/>
    </location>
</feature>
<feature type="transmembrane region" description="Helical" evidence="1">
    <location>
        <begin position="64"/>
        <end position="84"/>
    </location>
</feature>
<dbReference type="AlphaFoldDB" id="A0A816WVC2"/>
<keyword evidence="1" id="KW-0812">Transmembrane</keyword>
<evidence type="ECO:0000313" key="3">
    <source>
        <dbReference type="Proteomes" id="UP000663856"/>
    </source>
</evidence>
<evidence type="ECO:0000256" key="1">
    <source>
        <dbReference type="SAM" id="Phobius"/>
    </source>
</evidence>
<sequence length="236" mass="27678">MADNETENSTYSYDYDDEEVIIPPAKVQFWTYLVFEIPSLFCNLYLLCYLTFNQRLRSQLQNHVVMILLFLCLIILVVDNSFHLDGFRTECGSYLCYQDITWLNTWDYFVNGVLCNILEALFSIALLLRAIWRRFMSTRHFQWKKYRKMIIQLLSISALSLSINLPQALIVFLQSQPNMSNFGSTIEPYLFYLTTYVVLFLPFICLGVLPELWPQSFFSHRRCRVAVVPMTTAACA</sequence>
<feature type="transmembrane region" description="Helical" evidence="1">
    <location>
        <begin position="149"/>
        <end position="169"/>
    </location>
</feature>
<comment type="caution">
    <text evidence="2">The sequence shown here is derived from an EMBL/GenBank/DDBJ whole genome shotgun (WGS) entry which is preliminary data.</text>
</comment>
<feature type="transmembrane region" description="Helical" evidence="1">
    <location>
        <begin position="189"/>
        <end position="212"/>
    </location>
</feature>
<keyword evidence="1" id="KW-1133">Transmembrane helix</keyword>
<feature type="transmembrane region" description="Helical" evidence="1">
    <location>
        <begin position="108"/>
        <end position="128"/>
    </location>
</feature>
<dbReference type="EMBL" id="CAJNRF010012276">
    <property type="protein sequence ID" value="CAF2139098.1"/>
    <property type="molecule type" value="Genomic_DNA"/>
</dbReference>
<accession>A0A816WVC2</accession>